<dbReference type="InterPro" id="IPR013506">
    <property type="entry name" value="Topo_IIA_bsu_dom2"/>
</dbReference>
<dbReference type="PANTHER" id="PTHR45866:SF1">
    <property type="entry name" value="DNA GYRASE SUBUNIT B, MITOCHONDRIAL"/>
    <property type="match status" value="1"/>
</dbReference>
<dbReference type="InterPro" id="IPR013759">
    <property type="entry name" value="Topo_IIA_B_C"/>
</dbReference>
<protein>
    <recommendedName>
        <fullName evidence="8">DNA topoisomerase 2</fullName>
        <ecNumber evidence="8">5.6.2.2</ecNumber>
    </recommendedName>
</protein>
<keyword evidence="7 8" id="KW-0413">Isomerase</keyword>
<evidence type="ECO:0000313" key="11">
    <source>
        <dbReference type="Proteomes" id="UP001164929"/>
    </source>
</evidence>
<keyword evidence="11" id="KW-1185">Reference proteome</keyword>
<evidence type="ECO:0000256" key="7">
    <source>
        <dbReference type="ARBA" id="ARBA00023235"/>
    </source>
</evidence>
<evidence type="ECO:0000256" key="5">
    <source>
        <dbReference type="ARBA" id="ARBA00023029"/>
    </source>
</evidence>
<comment type="similarity">
    <text evidence="8">Belongs to the type II topoisomerase family.</text>
</comment>
<dbReference type="Pfam" id="PF00204">
    <property type="entry name" value="DNA_gyraseB"/>
    <property type="match status" value="1"/>
</dbReference>
<keyword evidence="6 8" id="KW-0238">DNA-binding</keyword>
<organism evidence="10 11">
    <name type="scientific">Populus alba x Populus x berolinensis</name>
    <dbReference type="NCBI Taxonomy" id="444605"/>
    <lineage>
        <taxon>Eukaryota</taxon>
        <taxon>Viridiplantae</taxon>
        <taxon>Streptophyta</taxon>
        <taxon>Embryophyta</taxon>
        <taxon>Tracheophyta</taxon>
        <taxon>Spermatophyta</taxon>
        <taxon>Magnoliopsida</taxon>
        <taxon>eudicotyledons</taxon>
        <taxon>Gunneridae</taxon>
        <taxon>Pentapetalae</taxon>
        <taxon>rosids</taxon>
        <taxon>fabids</taxon>
        <taxon>Malpighiales</taxon>
        <taxon>Salicaceae</taxon>
        <taxon>Saliceae</taxon>
        <taxon>Populus</taxon>
    </lineage>
</organism>
<evidence type="ECO:0000256" key="4">
    <source>
        <dbReference type="ARBA" id="ARBA00022840"/>
    </source>
</evidence>
<dbReference type="InterPro" id="IPR000565">
    <property type="entry name" value="Topo_IIA_B"/>
</dbReference>
<comment type="caution">
    <text evidence="10">The sequence shown here is derived from an EMBL/GenBank/DDBJ whole genome shotgun (WGS) entry which is preliminary data.</text>
</comment>
<dbReference type="EC" id="5.6.2.2" evidence="8"/>
<dbReference type="SUPFAM" id="SSF56719">
    <property type="entry name" value="Type II DNA topoisomerase"/>
    <property type="match status" value="1"/>
</dbReference>
<dbReference type="GO" id="GO:0005524">
    <property type="term" value="F:ATP binding"/>
    <property type="evidence" value="ECO:0007669"/>
    <property type="project" value="UniProtKB-UniRule"/>
</dbReference>
<comment type="subunit">
    <text evidence="8">Homodimer.</text>
</comment>
<gene>
    <name evidence="10" type="ORF">NC653_015549</name>
</gene>
<dbReference type="InterPro" id="IPR020568">
    <property type="entry name" value="Ribosomal_Su5_D2-typ_SF"/>
</dbReference>
<dbReference type="CDD" id="cd00822">
    <property type="entry name" value="TopoII_Trans_DNA_gyrase"/>
    <property type="match status" value="1"/>
</dbReference>
<reference evidence="10" key="1">
    <citation type="journal article" date="2023" name="Mol. Ecol. Resour.">
        <title>Chromosome-level genome assembly of a triploid poplar Populus alba 'Berolinensis'.</title>
        <authorList>
            <person name="Chen S."/>
            <person name="Yu Y."/>
            <person name="Wang X."/>
            <person name="Wang S."/>
            <person name="Zhang T."/>
            <person name="Zhou Y."/>
            <person name="He R."/>
            <person name="Meng N."/>
            <person name="Wang Y."/>
            <person name="Liu W."/>
            <person name="Liu Z."/>
            <person name="Liu J."/>
            <person name="Guo Q."/>
            <person name="Huang H."/>
            <person name="Sederoff R.R."/>
            <person name="Wang G."/>
            <person name="Qu G."/>
            <person name="Chen S."/>
        </authorList>
    </citation>
    <scope>NUCLEOTIDE SEQUENCE</scope>
    <source>
        <strain evidence="10">SC-2020</strain>
    </source>
</reference>
<sequence length="481" mass="53781">MRQEIPTDLHQVTKKSALETVLTVLHAGGKFGGSNSGYSVSGGLHGVGLSVVNALSEELEVTVWRDGKEYQQKYSRGNPVTTLMCYELSAESKDQKGTRIRFWPDKEVFTTEIQFDYNTIGGRVRELAFLNPKLAISLKKEDNDPEKNQYDEHFYAGGLIEYVNWLNTDKEEYTLLIGGGLKSLHDVVSFRKEVDGITIDMALQWCSDAYSDTILGYANSIRTVDGGTHIDGVKASLTRTLNNFGKKSKVIKDKDISLSGEHVREGLTCIISVKVPSPEFEGQTKTRLGNPEVRKVVEQSIQEYLTEYLELHPDVLDSILSKSLNALKAALAAKRARELVRQKSVLKSSSLPGKLADCSSTDPEESEIFIVEGDSAGGSAKQGRDRRFQAILPLRGKILNIERRDEEAMYKNEEIQNLILALGLGVKGEDFKKDALRYHRIIILTDADVDGAHIRTLLLTFFFRYQVDNGEICLNKHFLLK</sequence>
<dbReference type="Gene3D" id="3.30.230.10">
    <property type="match status" value="1"/>
</dbReference>
<dbReference type="PRINTS" id="PR00418">
    <property type="entry name" value="TPI2FAMILY"/>
</dbReference>
<comment type="catalytic activity">
    <reaction evidence="1 8">
        <text>ATP-dependent breakage, passage and rejoining of double-stranded DNA.</text>
        <dbReference type="EC" id="5.6.2.2"/>
    </reaction>
</comment>
<keyword evidence="5 8" id="KW-0799">Topoisomerase</keyword>
<proteinExistence type="inferred from homology"/>
<evidence type="ECO:0000256" key="6">
    <source>
        <dbReference type="ARBA" id="ARBA00023125"/>
    </source>
</evidence>
<dbReference type="GO" id="GO:0003677">
    <property type="term" value="F:DNA binding"/>
    <property type="evidence" value="ECO:0007669"/>
    <property type="project" value="UniProtKB-UniRule"/>
</dbReference>
<dbReference type="InterPro" id="IPR001241">
    <property type="entry name" value="Topo_IIA"/>
</dbReference>
<dbReference type="SMART" id="SM00433">
    <property type="entry name" value="TOP2c"/>
    <property type="match status" value="1"/>
</dbReference>
<dbReference type="PRINTS" id="PR01159">
    <property type="entry name" value="DNAGYRASEB"/>
</dbReference>
<evidence type="ECO:0000256" key="8">
    <source>
        <dbReference type="RuleBase" id="RU362094"/>
    </source>
</evidence>
<dbReference type="Gene3D" id="3.40.50.670">
    <property type="match status" value="1"/>
</dbReference>
<feature type="domain" description="Toprim" evidence="9">
    <location>
        <begin position="366"/>
        <end position="481"/>
    </location>
</feature>
<dbReference type="InterPro" id="IPR036890">
    <property type="entry name" value="HATPase_C_sf"/>
</dbReference>
<keyword evidence="3 8" id="KW-0547">Nucleotide-binding</keyword>
<dbReference type="FunFam" id="3.30.230.10:FF:000005">
    <property type="entry name" value="DNA gyrase subunit B"/>
    <property type="match status" value="1"/>
</dbReference>
<dbReference type="AlphaFoldDB" id="A0AAD6QKS6"/>
<name>A0AAD6QKS6_9ROSI</name>
<evidence type="ECO:0000313" key="10">
    <source>
        <dbReference type="EMBL" id="KAJ6992218.1"/>
    </source>
</evidence>
<dbReference type="InterPro" id="IPR013760">
    <property type="entry name" value="Topo_IIA-like_dom_sf"/>
</dbReference>
<dbReference type="Proteomes" id="UP001164929">
    <property type="component" value="Chromosome 6"/>
</dbReference>
<evidence type="ECO:0000256" key="3">
    <source>
        <dbReference type="ARBA" id="ARBA00022741"/>
    </source>
</evidence>
<dbReference type="InterPro" id="IPR018522">
    <property type="entry name" value="TopoIIA_CS"/>
</dbReference>
<dbReference type="Pfam" id="PF01751">
    <property type="entry name" value="Toprim"/>
    <property type="match status" value="1"/>
</dbReference>
<dbReference type="PROSITE" id="PS00177">
    <property type="entry name" value="TOPOISOMERASE_II"/>
    <property type="match status" value="1"/>
</dbReference>
<dbReference type="GO" id="GO:0006265">
    <property type="term" value="P:DNA topological change"/>
    <property type="evidence" value="ECO:0007669"/>
    <property type="project" value="UniProtKB-UniRule"/>
</dbReference>
<evidence type="ECO:0000256" key="1">
    <source>
        <dbReference type="ARBA" id="ARBA00000185"/>
    </source>
</evidence>
<evidence type="ECO:0000259" key="9">
    <source>
        <dbReference type="PROSITE" id="PS50880"/>
    </source>
</evidence>
<dbReference type="InterPro" id="IPR014721">
    <property type="entry name" value="Ribsml_uS5_D2-typ_fold_subgr"/>
</dbReference>
<dbReference type="EMBL" id="JAQIZT010000006">
    <property type="protein sequence ID" value="KAJ6992218.1"/>
    <property type="molecule type" value="Genomic_DNA"/>
</dbReference>
<dbReference type="PROSITE" id="PS50880">
    <property type="entry name" value="TOPRIM"/>
    <property type="match status" value="1"/>
</dbReference>
<comment type="similarity">
    <text evidence="2">Belongs to the type II topoisomerase GyrB family.</text>
</comment>
<dbReference type="PANTHER" id="PTHR45866">
    <property type="entry name" value="DNA GYRASE/TOPOISOMERASE SUBUNIT B"/>
    <property type="match status" value="1"/>
</dbReference>
<keyword evidence="4 8" id="KW-0067">ATP-binding</keyword>
<dbReference type="SUPFAM" id="SSF54211">
    <property type="entry name" value="Ribosomal protein S5 domain 2-like"/>
    <property type="match status" value="1"/>
</dbReference>
<dbReference type="InterPro" id="IPR006171">
    <property type="entry name" value="TOPRIM_dom"/>
</dbReference>
<comment type="function">
    <text evidence="8">Control of topological states of DNA by transient breakage and subsequent rejoining of DNA strands. Topoisomerase II makes double-strand breaks.</text>
</comment>
<dbReference type="Gene3D" id="3.30.565.10">
    <property type="entry name" value="Histidine kinase-like ATPase, C-terminal domain"/>
    <property type="match status" value="1"/>
</dbReference>
<accession>A0AAD6QKS6</accession>
<dbReference type="SUPFAM" id="SSF55874">
    <property type="entry name" value="ATPase domain of HSP90 chaperone/DNA topoisomerase II/histidine kinase"/>
    <property type="match status" value="1"/>
</dbReference>
<dbReference type="GO" id="GO:0003918">
    <property type="term" value="F:DNA topoisomerase type II (double strand cut, ATP-hydrolyzing) activity"/>
    <property type="evidence" value="ECO:0007669"/>
    <property type="project" value="UniProtKB-UniRule"/>
</dbReference>
<evidence type="ECO:0000256" key="2">
    <source>
        <dbReference type="ARBA" id="ARBA00010708"/>
    </source>
</evidence>